<dbReference type="AlphaFoldDB" id="A0A1J0ACQ2"/>
<name>A0A1J0ACQ2_9CYAN</name>
<organism evidence="1 2">
    <name type="scientific">Gloeomargarita lithophora Alchichica-D10</name>
    <dbReference type="NCBI Taxonomy" id="1188229"/>
    <lineage>
        <taxon>Bacteria</taxon>
        <taxon>Bacillati</taxon>
        <taxon>Cyanobacteriota</taxon>
        <taxon>Cyanophyceae</taxon>
        <taxon>Gloeomargaritales</taxon>
        <taxon>Gloeomargaritaceae</taxon>
        <taxon>Gloeomargarita</taxon>
    </lineage>
</organism>
<dbReference type="InterPro" id="IPR021954">
    <property type="entry name" value="CRR7"/>
</dbReference>
<dbReference type="STRING" id="1188229.GlitD10_1376"/>
<dbReference type="OrthoDB" id="487862at2"/>
<accession>A0A1J0ACQ2</accession>
<dbReference type="RefSeq" id="WP_071454243.1">
    <property type="nucleotide sequence ID" value="NZ_CP017675.1"/>
</dbReference>
<proteinExistence type="predicted"/>
<dbReference type="Pfam" id="PF12095">
    <property type="entry name" value="CRR7"/>
    <property type="match status" value="1"/>
</dbReference>
<dbReference type="Proteomes" id="UP000180235">
    <property type="component" value="Chromosome"/>
</dbReference>
<sequence>MADPLMYQGDHYVVLTPGAPEQFYTEAELRQKLAELLSQATELGPELAAYPTTAARVQYLLDTGCRWEWGAGEFMEWYLVRLEKVRLEPPPSWP</sequence>
<dbReference type="KEGG" id="glt:GlitD10_1376"/>
<evidence type="ECO:0000313" key="1">
    <source>
        <dbReference type="EMBL" id="APB33697.1"/>
    </source>
</evidence>
<gene>
    <name evidence="1" type="ORF">GlitD10_1376</name>
</gene>
<protein>
    <submittedName>
        <fullName evidence="1">Uncharacterized protein</fullName>
    </submittedName>
</protein>
<dbReference type="InterPro" id="IPR038150">
    <property type="entry name" value="CRR7-like_sf"/>
</dbReference>
<dbReference type="EMBL" id="CP017675">
    <property type="protein sequence ID" value="APB33697.1"/>
    <property type="molecule type" value="Genomic_DNA"/>
</dbReference>
<keyword evidence="2" id="KW-1185">Reference proteome</keyword>
<evidence type="ECO:0000313" key="2">
    <source>
        <dbReference type="Proteomes" id="UP000180235"/>
    </source>
</evidence>
<reference evidence="1 2" key="1">
    <citation type="submission" date="2016-10" db="EMBL/GenBank/DDBJ databases">
        <title>Description of Gloeomargarita lithophora gen. nov., sp. nov., a thylakoid-bearing basal-branching cyanobacterium with intracellular carbonates, and proposal for Gloeomargaritales ord. nov.</title>
        <authorList>
            <person name="Moreira D."/>
            <person name="Tavera R."/>
            <person name="Benzerara K."/>
            <person name="Skouri-Panet F."/>
            <person name="Couradeau E."/>
            <person name="Gerard E."/>
            <person name="Loussert C."/>
            <person name="Novelo E."/>
            <person name="Zivanovic Y."/>
            <person name="Lopez-Garcia P."/>
        </authorList>
    </citation>
    <scope>NUCLEOTIDE SEQUENCE [LARGE SCALE GENOMIC DNA]</scope>
    <source>
        <strain evidence="1 2">D10</strain>
    </source>
</reference>
<dbReference type="Gene3D" id="3.90.940.40">
    <property type="entry name" value="Protein CHLORORESPIRATORY REDUCTION 7"/>
    <property type="match status" value="1"/>
</dbReference>